<dbReference type="InterPro" id="IPR001633">
    <property type="entry name" value="EAL_dom"/>
</dbReference>
<dbReference type="PROSITE" id="PS50887">
    <property type="entry name" value="GGDEF"/>
    <property type="match status" value="1"/>
</dbReference>
<dbReference type="Gene3D" id="3.20.20.450">
    <property type="entry name" value="EAL domain"/>
    <property type="match status" value="1"/>
</dbReference>
<evidence type="ECO:0000256" key="1">
    <source>
        <dbReference type="SAM" id="Phobius"/>
    </source>
</evidence>
<dbReference type="InterPro" id="IPR035919">
    <property type="entry name" value="EAL_sf"/>
</dbReference>
<dbReference type="Gene3D" id="3.30.70.270">
    <property type="match status" value="2"/>
</dbReference>
<dbReference type="CDD" id="cd01948">
    <property type="entry name" value="EAL"/>
    <property type="match status" value="1"/>
</dbReference>
<dbReference type="EMBL" id="CP035945">
    <property type="protein sequence ID" value="QBE98110.1"/>
    <property type="molecule type" value="Genomic_DNA"/>
</dbReference>
<dbReference type="RefSeq" id="WP_130181653.1">
    <property type="nucleotide sequence ID" value="NZ_CP035945.1"/>
</dbReference>
<dbReference type="InterPro" id="IPR000160">
    <property type="entry name" value="GGDEF_dom"/>
</dbReference>
<keyword evidence="1" id="KW-0812">Transmembrane</keyword>
<feature type="domain" description="GGDEF" evidence="3">
    <location>
        <begin position="514"/>
        <end position="642"/>
    </location>
</feature>
<accession>A0A4P6M339</accession>
<dbReference type="InterPro" id="IPR050706">
    <property type="entry name" value="Cyclic-di-GMP_PDE-like"/>
</dbReference>
<evidence type="ECO:0000259" key="2">
    <source>
        <dbReference type="PROSITE" id="PS50883"/>
    </source>
</evidence>
<feature type="transmembrane region" description="Helical" evidence="1">
    <location>
        <begin position="254"/>
        <end position="274"/>
    </location>
</feature>
<proteinExistence type="predicted"/>
<name>A0A4P6M339_9FIRM</name>
<dbReference type="InterPro" id="IPR043128">
    <property type="entry name" value="Rev_trsase/Diguanyl_cyclase"/>
</dbReference>
<feature type="transmembrane region" description="Helical" evidence="1">
    <location>
        <begin position="9"/>
        <end position="30"/>
    </location>
</feature>
<sequence>MKKRNRRTIFLYAGVILSIFAVVTAIGIGLRSEMIRIRQREAKNVLFYYNEKIVLQLQGTMNDAGALAETALVAGQSGPEWFKHAAEPLLAREEVHFAGLFEGDKLVSAQPEEKYKDLKGRELQDFSYAFTLAKVVGELVVEGPCILDVDPEQSKVFVFLQPVMKGETYLGMAAVAVDWEYVLKQLGLEDLSAQGYDYELWRVEPQEGAKEVIARTGENVDFSTAEKTIFYLPSQWNLSIQPTDGWLSPPQRRGLILVCLLLTGLLAVLAYYVCRHYHCRRSVKALKTTDEATGLYNRRGFTEELERRLSENRKSVMLFYFSIEGYSKAARMIGQKQEEAFLKSIPEHLKEYIHSPFFAGYLGAGNFLLALLDDMNELQRLEFAKGLSLEMMLKVRINNEKQFLLAHYQCVKCQPGSGRAEEEIDSLIQDYYSRIMQESPVRTMREKCEQLIEGKNDVAFDEYTDLEMTELSKTFNRYRKQVEQLAYFDPVFNVGNRPKYLRDTDMLISYDHKRRFSLFCVDICGFSQYNELFNADVGDEIIHEMLRRLARPFGSYLYRINGDVFLGISLSEENPESFAERLRQLFTTPVTVGNFTIPLQVRLVSCSYPEHGNTPGELLERVQSAMNFSKTSGRNLVIYNDALDELLRTEADILHRLNDAIEQHTLEVWYQPLMHMTTGRYEAAEALVRLPNGKGGYFSAGQVISLAERNGRVEALGDYVLIHSCTFMKKYGDLLGLQRICINLSVQQLLVGNSAEHLLKLISDTGVSPHRITLEITESILIQSIDHAAETLQKLRQTGIHIALDDFGVGYSSLNYLSNLPVDIIKIDRSLTTQILTNEKQYALLESIVGMSLVNDLIVVVEGVERGAEKEIIASSGVQFIQGYYYARPMPGAKLISFLGGEGA</sequence>
<dbReference type="AlphaFoldDB" id="A0A4P6M339"/>
<feature type="transmembrane region" description="Helical" evidence="1">
    <location>
        <begin position="352"/>
        <end position="372"/>
    </location>
</feature>
<dbReference type="Pfam" id="PF00990">
    <property type="entry name" value="GGDEF"/>
    <property type="match status" value="2"/>
</dbReference>
<evidence type="ECO:0000313" key="5">
    <source>
        <dbReference type="Proteomes" id="UP000289794"/>
    </source>
</evidence>
<dbReference type="PANTHER" id="PTHR33121">
    <property type="entry name" value="CYCLIC DI-GMP PHOSPHODIESTERASE PDEF"/>
    <property type="match status" value="1"/>
</dbReference>
<dbReference type="KEGG" id="bpro:PMF13cell1_03676"/>
<dbReference type="PANTHER" id="PTHR33121:SF71">
    <property type="entry name" value="OXYGEN SENSOR PROTEIN DOSP"/>
    <property type="match status" value="1"/>
</dbReference>
<keyword evidence="1" id="KW-0472">Membrane</keyword>
<gene>
    <name evidence="4" type="ORF">PMF13cell1_03676</name>
</gene>
<reference evidence="4 5" key="1">
    <citation type="submission" date="2019-01" db="EMBL/GenBank/DDBJ databases">
        <title>PMF-metabolizing Aryl O-demethylase.</title>
        <authorList>
            <person name="Kim M."/>
        </authorList>
    </citation>
    <scope>NUCLEOTIDE SEQUENCE [LARGE SCALE GENOMIC DNA]</scope>
    <source>
        <strain evidence="4 5">PMF1</strain>
    </source>
</reference>
<organism evidence="4 5">
    <name type="scientific">Blautia producta</name>
    <dbReference type="NCBI Taxonomy" id="33035"/>
    <lineage>
        <taxon>Bacteria</taxon>
        <taxon>Bacillati</taxon>
        <taxon>Bacillota</taxon>
        <taxon>Clostridia</taxon>
        <taxon>Lachnospirales</taxon>
        <taxon>Lachnospiraceae</taxon>
        <taxon>Blautia</taxon>
    </lineage>
</organism>
<evidence type="ECO:0000313" key="4">
    <source>
        <dbReference type="EMBL" id="QBE98110.1"/>
    </source>
</evidence>
<feature type="domain" description="EAL" evidence="2">
    <location>
        <begin position="650"/>
        <end position="903"/>
    </location>
</feature>
<protein>
    <submittedName>
        <fullName evidence="4">Putative signaling protein</fullName>
    </submittedName>
</protein>
<dbReference type="InterPro" id="IPR029787">
    <property type="entry name" value="Nucleotide_cyclase"/>
</dbReference>
<dbReference type="CDD" id="cd01949">
    <property type="entry name" value="GGDEF"/>
    <property type="match status" value="1"/>
</dbReference>
<evidence type="ECO:0000259" key="3">
    <source>
        <dbReference type="PROSITE" id="PS50887"/>
    </source>
</evidence>
<dbReference type="SUPFAM" id="SSF55073">
    <property type="entry name" value="Nucleotide cyclase"/>
    <property type="match status" value="2"/>
</dbReference>
<dbReference type="Pfam" id="PF00563">
    <property type="entry name" value="EAL"/>
    <property type="match status" value="1"/>
</dbReference>
<dbReference type="PROSITE" id="PS50883">
    <property type="entry name" value="EAL"/>
    <property type="match status" value="1"/>
</dbReference>
<keyword evidence="1" id="KW-1133">Transmembrane helix</keyword>
<dbReference type="SMART" id="SM00267">
    <property type="entry name" value="GGDEF"/>
    <property type="match status" value="1"/>
</dbReference>
<dbReference type="SUPFAM" id="SSF141868">
    <property type="entry name" value="EAL domain-like"/>
    <property type="match status" value="1"/>
</dbReference>
<dbReference type="Proteomes" id="UP000289794">
    <property type="component" value="Chromosome"/>
</dbReference>
<dbReference type="GO" id="GO:0071111">
    <property type="term" value="F:cyclic-guanylate-specific phosphodiesterase activity"/>
    <property type="evidence" value="ECO:0007669"/>
    <property type="project" value="InterPro"/>
</dbReference>
<dbReference type="SMART" id="SM00052">
    <property type="entry name" value="EAL"/>
    <property type="match status" value="1"/>
</dbReference>